<dbReference type="NCBIfam" id="TIGR03023">
    <property type="entry name" value="WcaJ_sugtrans"/>
    <property type="match status" value="1"/>
</dbReference>
<dbReference type="InterPro" id="IPR017473">
    <property type="entry name" value="Undecaprenyl-P_gluc_Ptfrase"/>
</dbReference>
<dbReference type="STRING" id="362418.IW19_24475"/>
<dbReference type="EMBL" id="JPRL01000005">
    <property type="protein sequence ID" value="KFF02448.1"/>
    <property type="molecule type" value="Genomic_DNA"/>
</dbReference>
<feature type="transmembrane region" description="Helical" evidence="7">
    <location>
        <begin position="12"/>
        <end position="34"/>
    </location>
</feature>
<dbReference type="NCBIfam" id="TIGR03025">
    <property type="entry name" value="EPS_sugtrans"/>
    <property type="match status" value="1"/>
</dbReference>
<dbReference type="GO" id="GO:0016780">
    <property type="term" value="F:phosphotransferase activity, for other substituted phosphate groups"/>
    <property type="evidence" value="ECO:0007669"/>
    <property type="project" value="TreeGrafter"/>
</dbReference>
<evidence type="ECO:0000256" key="3">
    <source>
        <dbReference type="ARBA" id="ARBA00022679"/>
    </source>
</evidence>
<dbReference type="InterPro" id="IPR003362">
    <property type="entry name" value="Bact_transf"/>
</dbReference>
<sequence length="472" mass="55657">MKILQKLSNYRFSRYFQILFILWDIVLLNIAIIISGLVKLESLDRLFLKESQTISLLGNLIWIGLLLYKDSYRIIRVETIESILSRTIKKVIIHAAIIAVFVVSLHYSDISRFQLFYFYIFFFSFLMLSRFLSMKALKYIRSKGYNFRNVIIVGANDTGKRLRKILSKNLTFGYRFLGFFDENQNISDPFFGNILGGFDDIQNFIIKENIDEMYVALHIDNIEVINKLIQICEHHMVRIKFIPDFQLYTKSSRVEISFYENTPVLMSRREPLENTVNRLLKKIFDICFSSLVIILIFPWLFPIIIMIIKIESPGPIFFKQDRSGRDNKSFACLKFRSMRVNDISHKKQAQKGDIRITKFGAFMRKTSIDELPQFFNVFFGNMSVVGPRPHMIFHTLEYTELINNYLVRQYAKPGITGWAQVNGYRGETKKLIDMENRVEFDIWYIENWSLLLDIKIIIKTVVNVFRGEKNAY</sequence>
<evidence type="ECO:0000256" key="4">
    <source>
        <dbReference type="ARBA" id="ARBA00022692"/>
    </source>
</evidence>
<evidence type="ECO:0000259" key="8">
    <source>
        <dbReference type="Pfam" id="PF02397"/>
    </source>
</evidence>
<evidence type="ECO:0000256" key="2">
    <source>
        <dbReference type="ARBA" id="ARBA00006464"/>
    </source>
</evidence>
<evidence type="ECO:0000256" key="6">
    <source>
        <dbReference type="ARBA" id="ARBA00023136"/>
    </source>
</evidence>
<keyword evidence="3 9" id="KW-0808">Transferase</keyword>
<dbReference type="RefSeq" id="WP_035690242.1">
    <property type="nucleotide sequence ID" value="NZ_JPRL01000005.1"/>
</dbReference>
<evidence type="ECO:0000256" key="7">
    <source>
        <dbReference type="SAM" id="Phobius"/>
    </source>
</evidence>
<dbReference type="eggNOG" id="COG2148">
    <property type="taxonomic scope" value="Bacteria"/>
</dbReference>
<feature type="transmembrane region" description="Helical" evidence="7">
    <location>
        <begin position="91"/>
        <end position="108"/>
    </location>
</feature>
<dbReference type="PANTHER" id="PTHR30576:SF0">
    <property type="entry name" value="UNDECAPRENYL-PHOSPHATE N-ACETYLGALACTOSAMINYL 1-PHOSPHATE TRANSFERASE-RELATED"/>
    <property type="match status" value="1"/>
</dbReference>
<keyword evidence="6 7" id="KW-0472">Membrane</keyword>
<dbReference type="GO" id="GO:0016020">
    <property type="term" value="C:membrane"/>
    <property type="evidence" value="ECO:0007669"/>
    <property type="project" value="UniProtKB-SubCell"/>
</dbReference>
<feature type="transmembrane region" description="Helical" evidence="7">
    <location>
        <begin position="114"/>
        <end position="133"/>
    </location>
</feature>
<feature type="domain" description="Bacterial sugar transferase" evidence="8">
    <location>
        <begin position="281"/>
        <end position="465"/>
    </location>
</feature>
<evidence type="ECO:0000256" key="5">
    <source>
        <dbReference type="ARBA" id="ARBA00022989"/>
    </source>
</evidence>
<comment type="subcellular location">
    <subcellularLocation>
        <location evidence="1">Membrane</location>
        <topology evidence="1">Multi-pass membrane protein</topology>
    </subcellularLocation>
</comment>
<dbReference type="Gene3D" id="3.40.50.720">
    <property type="entry name" value="NAD(P)-binding Rossmann-like Domain"/>
    <property type="match status" value="1"/>
</dbReference>
<accession>A0A085ZDD4</accession>
<comment type="caution">
    <text evidence="9">The sequence shown here is derived from an EMBL/GenBank/DDBJ whole genome shotgun (WGS) entry which is preliminary data.</text>
</comment>
<evidence type="ECO:0000256" key="1">
    <source>
        <dbReference type="ARBA" id="ARBA00004141"/>
    </source>
</evidence>
<dbReference type="OrthoDB" id="9808602at2"/>
<protein>
    <submittedName>
        <fullName evidence="9">Glycosyl transferase</fullName>
    </submittedName>
</protein>
<comment type="similarity">
    <text evidence="2">Belongs to the bacterial sugar transferase family.</text>
</comment>
<keyword evidence="5 7" id="KW-1133">Transmembrane helix</keyword>
<dbReference type="Proteomes" id="UP000028715">
    <property type="component" value="Unassembled WGS sequence"/>
</dbReference>
<evidence type="ECO:0000313" key="10">
    <source>
        <dbReference type="Proteomes" id="UP000028715"/>
    </source>
</evidence>
<proteinExistence type="inferred from homology"/>
<keyword evidence="10" id="KW-1185">Reference proteome</keyword>
<dbReference type="Pfam" id="PF02397">
    <property type="entry name" value="Bac_transf"/>
    <property type="match status" value="1"/>
</dbReference>
<reference evidence="9 10" key="1">
    <citation type="submission" date="2014-07" db="EMBL/GenBank/DDBJ databases">
        <title>Genome of Flavobacterium reichenbachii LMG 25512.</title>
        <authorList>
            <person name="Stropko S.J."/>
            <person name="Pipes S.E."/>
            <person name="Newman J.D."/>
        </authorList>
    </citation>
    <scope>NUCLEOTIDE SEQUENCE [LARGE SCALE GENOMIC DNA]</scope>
    <source>
        <strain evidence="9 10">LMG 25512</strain>
    </source>
</reference>
<organism evidence="9 10">
    <name type="scientific">Flavobacterium reichenbachii</name>
    <dbReference type="NCBI Taxonomy" id="362418"/>
    <lineage>
        <taxon>Bacteria</taxon>
        <taxon>Pseudomonadati</taxon>
        <taxon>Bacteroidota</taxon>
        <taxon>Flavobacteriia</taxon>
        <taxon>Flavobacteriales</taxon>
        <taxon>Flavobacteriaceae</taxon>
        <taxon>Flavobacterium</taxon>
    </lineage>
</organism>
<dbReference type="Pfam" id="PF13727">
    <property type="entry name" value="CoA_binding_3"/>
    <property type="match status" value="1"/>
</dbReference>
<keyword evidence="4 7" id="KW-0812">Transmembrane</keyword>
<feature type="transmembrane region" description="Helical" evidence="7">
    <location>
        <begin position="286"/>
        <end position="308"/>
    </location>
</feature>
<dbReference type="AlphaFoldDB" id="A0A085ZDD4"/>
<dbReference type="InterPro" id="IPR017475">
    <property type="entry name" value="EPS_sugar_tfrase"/>
</dbReference>
<evidence type="ECO:0000313" key="9">
    <source>
        <dbReference type="EMBL" id="KFF02448.1"/>
    </source>
</evidence>
<gene>
    <name evidence="9" type="ORF">IW19_24475</name>
</gene>
<feature type="transmembrane region" description="Helical" evidence="7">
    <location>
        <begin position="54"/>
        <end position="70"/>
    </location>
</feature>
<name>A0A085ZDD4_9FLAO</name>
<dbReference type="PANTHER" id="PTHR30576">
    <property type="entry name" value="COLANIC BIOSYNTHESIS UDP-GLUCOSE LIPID CARRIER TRANSFERASE"/>
    <property type="match status" value="1"/>
</dbReference>